<dbReference type="FunFam" id="1.10.10.10:FF:000001">
    <property type="entry name" value="LysR family transcriptional regulator"/>
    <property type="match status" value="1"/>
</dbReference>
<evidence type="ECO:0000259" key="5">
    <source>
        <dbReference type="PROSITE" id="PS50931"/>
    </source>
</evidence>
<sequence length="305" mass="33174">MDRLKSMEVFGRVVERRSFSAAARELGIPRSTVTRTVRHLEERLGLKLLERTTRWVEPTEEGRRYHLRCRELLALHGQIEAEFEPGLARGSLSIAAPGHLARHRLAPALPGFIAAQPGIELRLLIRERWEDLLEPDIDCALWAGVARDSTLEQRALGELEMVTCAAPGVIAAGPGGGIEGLAELPTVAVIDSRDAAPLPLSFIIAGEIRRLASSPGVRVEGFDIALEAAIAGTGVVQLPRDCAEPALVEGKLVECSGAMAAPLPLWLLHAPRLERDPRVAAGLEWLVSLFDGAERRYPLSKAEKE</sequence>
<dbReference type="EMBL" id="CP015243">
    <property type="protein sequence ID" value="ANF58968.1"/>
    <property type="molecule type" value="Genomic_DNA"/>
</dbReference>
<dbReference type="InterPro" id="IPR000847">
    <property type="entry name" value="LysR_HTH_N"/>
</dbReference>
<evidence type="ECO:0000256" key="1">
    <source>
        <dbReference type="ARBA" id="ARBA00009437"/>
    </source>
</evidence>
<keyword evidence="2" id="KW-0805">Transcription regulation</keyword>
<dbReference type="Gene3D" id="1.10.10.10">
    <property type="entry name" value="Winged helix-like DNA-binding domain superfamily/Winged helix DNA-binding domain"/>
    <property type="match status" value="1"/>
</dbReference>
<dbReference type="GO" id="GO:0003700">
    <property type="term" value="F:DNA-binding transcription factor activity"/>
    <property type="evidence" value="ECO:0007669"/>
    <property type="project" value="InterPro"/>
</dbReference>
<dbReference type="PANTHER" id="PTHR30537:SF72">
    <property type="entry name" value="LYSR FAMILY TRANSCRIPTIONAL REGULATOR"/>
    <property type="match status" value="1"/>
</dbReference>
<keyword evidence="4" id="KW-0804">Transcription</keyword>
<dbReference type="PROSITE" id="PS50931">
    <property type="entry name" value="HTH_LYSR"/>
    <property type="match status" value="1"/>
</dbReference>
<dbReference type="PANTHER" id="PTHR30537">
    <property type="entry name" value="HTH-TYPE TRANSCRIPTIONAL REGULATOR"/>
    <property type="match status" value="1"/>
</dbReference>
<dbReference type="RefSeq" id="WP_064123822.1">
    <property type="nucleotide sequence ID" value="NZ_CP015243.1"/>
</dbReference>
<dbReference type="KEGG" id="haa:A5892_17095"/>
<feature type="domain" description="HTH lysR-type" evidence="5">
    <location>
        <begin position="1"/>
        <end position="59"/>
    </location>
</feature>
<dbReference type="InterPro" id="IPR036388">
    <property type="entry name" value="WH-like_DNA-bd_sf"/>
</dbReference>
<dbReference type="GO" id="GO:0006351">
    <property type="term" value="P:DNA-templated transcription"/>
    <property type="evidence" value="ECO:0007669"/>
    <property type="project" value="TreeGrafter"/>
</dbReference>
<organism evidence="6 7">
    <name type="scientific">Halotalea alkalilenta</name>
    <dbReference type="NCBI Taxonomy" id="376489"/>
    <lineage>
        <taxon>Bacteria</taxon>
        <taxon>Pseudomonadati</taxon>
        <taxon>Pseudomonadota</taxon>
        <taxon>Gammaproteobacteria</taxon>
        <taxon>Oceanospirillales</taxon>
        <taxon>Halomonadaceae</taxon>
        <taxon>Halotalea</taxon>
    </lineage>
</organism>
<dbReference type="AlphaFoldDB" id="A0A172YIB5"/>
<evidence type="ECO:0000256" key="2">
    <source>
        <dbReference type="ARBA" id="ARBA00023015"/>
    </source>
</evidence>
<protein>
    <recommendedName>
        <fullName evidence="5">HTH lysR-type domain-containing protein</fullName>
    </recommendedName>
</protein>
<accession>A0A172YIB5</accession>
<dbReference type="Gene3D" id="3.40.190.290">
    <property type="match status" value="1"/>
</dbReference>
<dbReference type="Pfam" id="PF03466">
    <property type="entry name" value="LysR_substrate"/>
    <property type="match status" value="1"/>
</dbReference>
<dbReference type="PRINTS" id="PR00039">
    <property type="entry name" value="HTHLYSR"/>
</dbReference>
<proteinExistence type="inferred from homology"/>
<evidence type="ECO:0000256" key="4">
    <source>
        <dbReference type="ARBA" id="ARBA00023163"/>
    </source>
</evidence>
<evidence type="ECO:0000313" key="6">
    <source>
        <dbReference type="EMBL" id="ANF58968.1"/>
    </source>
</evidence>
<comment type="similarity">
    <text evidence="1">Belongs to the LysR transcriptional regulatory family.</text>
</comment>
<keyword evidence="3" id="KW-0238">DNA-binding</keyword>
<dbReference type="GO" id="GO:0043565">
    <property type="term" value="F:sequence-specific DNA binding"/>
    <property type="evidence" value="ECO:0007669"/>
    <property type="project" value="TreeGrafter"/>
</dbReference>
<dbReference type="InterPro" id="IPR058163">
    <property type="entry name" value="LysR-type_TF_proteobact-type"/>
</dbReference>
<dbReference type="InterPro" id="IPR036390">
    <property type="entry name" value="WH_DNA-bd_sf"/>
</dbReference>
<dbReference type="Proteomes" id="UP000077875">
    <property type="component" value="Chromosome"/>
</dbReference>
<dbReference type="SUPFAM" id="SSF46785">
    <property type="entry name" value="Winged helix' DNA-binding domain"/>
    <property type="match status" value="1"/>
</dbReference>
<dbReference type="Pfam" id="PF00126">
    <property type="entry name" value="HTH_1"/>
    <property type="match status" value="1"/>
</dbReference>
<name>A0A172YIB5_9GAMM</name>
<reference evidence="6 7" key="1">
    <citation type="submission" date="2016-04" db="EMBL/GenBank/DDBJ databases">
        <title>Complete Genome Sequence of Halotalea alkalilenta IHB B 13600.</title>
        <authorList>
            <person name="Swarnkar M.K."/>
            <person name="Sharma A."/>
            <person name="Kaushal K."/>
            <person name="Soni R."/>
            <person name="Rana S."/>
            <person name="Singh A.K."/>
            <person name="Gulati A."/>
        </authorList>
    </citation>
    <scope>NUCLEOTIDE SEQUENCE [LARGE SCALE GENOMIC DNA]</scope>
    <source>
        <strain evidence="6 7">IHB B 13600</strain>
    </source>
</reference>
<dbReference type="STRING" id="376489.A5892_17095"/>
<evidence type="ECO:0000256" key="3">
    <source>
        <dbReference type="ARBA" id="ARBA00023125"/>
    </source>
</evidence>
<dbReference type="InterPro" id="IPR005119">
    <property type="entry name" value="LysR_subst-bd"/>
</dbReference>
<evidence type="ECO:0000313" key="7">
    <source>
        <dbReference type="Proteomes" id="UP000077875"/>
    </source>
</evidence>
<keyword evidence="7" id="KW-1185">Reference proteome</keyword>
<dbReference type="SUPFAM" id="SSF53850">
    <property type="entry name" value="Periplasmic binding protein-like II"/>
    <property type="match status" value="1"/>
</dbReference>
<gene>
    <name evidence="6" type="ORF">A5892_17095</name>
</gene>